<dbReference type="GO" id="GO:0004029">
    <property type="term" value="F:aldehyde dehydrogenase (NAD+) activity"/>
    <property type="evidence" value="ECO:0007669"/>
    <property type="project" value="TreeGrafter"/>
</dbReference>
<dbReference type="AlphaFoldDB" id="A0A093Y2T8"/>
<dbReference type="InterPro" id="IPR001509">
    <property type="entry name" value="Epimerase_deHydtase"/>
</dbReference>
<feature type="domain" description="NAD-dependent epimerase/dehydratase" evidence="1">
    <location>
        <begin position="3"/>
        <end position="210"/>
    </location>
</feature>
<dbReference type="Gene3D" id="3.40.50.720">
    <property type="entry name" value="NAD(P)-binding Rossmann-like Domain"/>
    <property type="match status" value="1"/>
</dbReference>
<dbReference type="InterPro" id="IPR051783">
    <property type="entry name" value="NAD(P)-dependent_oxidoreduct"/>
</dbReference>
<dbReference type="CDD" id="cd05262">
    <property type="entry name" value="SDR_a7"/>
    <property type="match status" value="1"/>
</dbReference>
<reference key="1">
    <citation type="journal article" date="2014" name="PLoS Genet.">
        <title>Signature Gene Expression Reveals Novel Clues to the Molecular Mechanisms of Dimorphic Transition in Penicillium marneffei.</title>
        <authorList>
            <person name="Yang E."/>
            <person name="Wang G."/>
            <person name="Cai J."/>
            <person name="Woo P.C."/>
            <person name="Lau S.K."/>
            <person name="Yuen K.-Y."/>
            <person name="Chow W.-N."/>
            <person name="Lin X."/>
        </authorList>
    </citation>
    <scope>NUCLEOTIDE SEQUENCE [LARGE SCALE GENOMIC DNA]</scope>
    <source>
        <strain>PM1</strain>
    </source>
</reference>
<sequence>MRIFVTGAAGFIGRAVTQELIQHGHTVIGLARNEKNAEILRGLGAEVHQGDLEDIESLRSGAKAADAVIHLGFIHDFTKFAHSLAVDRASIQTMSEELVGKPLIIVGGTMGLPSGVLSTEDTEPEIDDYLGARNHSSALLFKLSKETGVLGAVVRLAPTVHGKEDQGFMTMMGGLSKQAGGSYYVDDGSNQWPAIHRLDAAVLLRLAVEKAAPGGVTYIAAAENVPSKDFMTAIGKKLNIPAEGKSQAEVDQALGFFGHLLGRDNPVSNEKTRKELGWAPTQIGLVADLEQNYFL</sequence>
<dbReference type="eggNOG" id="KOG1502">
    <property type="taxonomic scope" value="Eukaryota"/>
</dbReference>
<accession>A0A093Y2T8</accession>
<dbReference type="SUPFAM" id="SSF51735">
    <property type="entry name" value="NAD(P)-binding Rossmann-fold domains"/>
    <property type="match status" value="1"/>
</dbReference>
<dbReference type="PANTHER" id="PTHR48079:SF6">
    <property type="entry name" value="NAD(P)-BINDING DOMAIN-CONTAINING PROTEIN-RELATED"/>
    <property type="match status" value="1"/>
</dbReference>
<dbReference type="InterPro" id="IPR036291">
    <property type="entry name" value="NAD(P)-bd_dom_sf"/>
</dbReference>
<evidence type="ECO:0000313" key="2">
    <source>
        <dbReference type="EMBL" id="KFX51808.1"/>
    </source>
</evidence>
<proteinExistence type="predicted"/>
<reference evidence="2" key="2">
    <citation type="journal article" date="2014" name="PLoS Genet.">
        <title>Signature gene expression reveals novel clues to the molecular mechanisms of dimorphic transition in Penicillium marneffei.</title>
        <authorList>
            <person name="Yang E."/>
            <person name="Wang G."/>
            <person name="Cai J."/>
            <person name="Woo P.C."/>
            <person name="Lau S.K."/>
            <person name="Yuen K.-Y."/>
            <person name="Chow W.-N."/>
            <person name="Lin X."/>
        </authorList>
    </citation>
    <scope>NUCLEOTIDE SEQUENCE</scope>
    <source>
        <strain evidence="2">PM1</strain>
    </source>
</reference>
<dbReference type="GO" id="GO:0005737">
    <property type="term" value="C:cytoplasm"/>
    <property type="evidence" value="ECO:0007669"/>
    <property type="project" value="TreeGrafter"/>
</dbReference>
<comment type="caution">
    <text evidence="2">The sequence shown here is derived from an EMBL/GenBank/DDBJ whole genome shotgun (WGS) entry which is preliminary data.</text>
</comment>
<dbReference type="PANTHER" id="PTHR48079">
    <property type="entry name" value="PROTEIN YEEZ"/>
    <property type="match status" value="1"/>
</dbReference>
<dbReference type="Pfam" id="PF01370">
    <property type="entry name" value="Epimerase"/>
    <property type="match status" value="1"/>
</dbReference>
<protein>
    <recommendedName>
        <fullName evidence="1">NAD-dependent epimerase/dehydratase domain-containing protein</fullName>
    </recommendedName>
</protein>
<name>A0A093Y2T8_TALMA</name>
<evidence type="ECO:0000259" key="1">
    <source>
        <dbReference type="Pfam" id="PF01370"/>
    </source>
</evidence>
<organism evidence="2">
    <name type="scientific">Talaromyces marneffei PM1</name>
    <dbReference type="NCBI Taxonomy" id="1077442"/>
    <lineage>
        <taxon>Eukaryota</taxon>
        <taxon>Fungi</taxon>
        <taxon>Dikarya</taxon>
        <taxon>Ascomycota</taxon>
        <taxon>Pezizomycotina</taxon>
        <taxon>Eurotiomycetes</taxon>
        <taxon>Eurotiomycetidae</taxon>
        <taxon>Eurotiales</taxon>
        <taxon>Trichocomaceae</taxon>
        <taxon>Talaromyces</taxon>
        <taxon>Talaromyces sect. Talaromyces</taxon>
    </lineage>
</organism>
<dbReference type="EMBL" id="JPOX01000004">
    <property type="protein sequence ID" value="KFX51808.1"/>
    <property type="molecule type" value="Genomic_DNA"/>
</dbReference>
<dbReference type="HOGENOM" id="CLU_007383_12_3_1"/>
<gene>
    <name evidence="2" type="ORF">GQ26_0041970</name>
</gene>